<dbReference type="InterPro" id="IPR057414">
    <property type="entry name" value="Zf-C3HC4_IRF-2BP1_2"/>
</dbReference>
<feature type="compositionally biased region" description="Low complexity" evidence="4">
    <location>
        <begin position="63"/>
        <end position="81"/>
    </location>
</feature>
<evidence type="ECO:0000256" key="3">
    <source>
        <dbReference type="ARBA" id="ARBA00023242"/>
    </source>
</evidence>
<dbReference type="Pfam" id="PF25454">
    <property type="entry name" value="zf-C3HC4_IRF-2BP1_2"/>
    <property type="match status" value="1"/>
</dbReference>
<dbReference type="CDD" id="cd16511">
    <property type="entry name" value="vRING-HC_IRF2BP1-like"/>
    <property type="match status" value="1"/>
</dbReference>
<comment type="similarity">
    <text evidence="2">Belongs to the IRF2BP family.</text>
</comment>
<feature type="domain" description="Interferon regulatory factor 2-binding protein 1/2-like zinc finger" evidence="5">
    <location>
        <begin position="116"/>
        <end position="165"/>
    </location>
</feature>
<comment type="subcellular location">
    <subcellularLocation>
        <location evidence="1">Nucleus</location>
    </subcellularLocation>
</comment>
<evidence type="ECO:0000259" key="6">
    <source>
        <dbReference type="Pfam" id="PF25454"/>
    </source>
</evidence>
<evidence type="ECO:0000256" key="4">
    <source>
        <dbReference type="SAM" id="MobiDB-lite"/>
    </source>
</evidence>
<proteinExistence type="inferred from homology"/>
<evidence type="ECO:0000259" key="5">
    <source>
        <dbReference type="Pfam" id="PF11261"/>
    </source>
</evidence>
<dbReference type="InterPro" id="IPR044882">
    <property type="entry name" value="I2BP1/2_C3HC4-RING_sf"/>
</dbReference>
<evidence type="ECO:0000256" key="2">
    <source>
        <dbReference type="ARBA" id="ARBA00010802"/>
    </source>
</evidence>
<feature type="compositionally biased region" description="Basic and acidic residues" evidence="4">
    <location>
        <begin position="307"/>
        <end position="328"/>
    </location>
</feature>
<feature type="compositionally biased region" description="Polar residues" evidence="4">
    <location>
        <begin position="201"/>
        <end position="210"/>
    </location>
</feature>
<feature type="compositionally biased region" description="Polar residues" evidence="4">
    <location>
        <begin position="219"/>
        <end position="229"/>
    </location>
</feature>
<reference evidence="8" key="1">
    <citation type="submission" date="2022-11" db="UniProtKB">
        <authorList>
            <consortium name="WormBaseParasite"/>
        </authorList>
    </citation>
    <scope>IDENTIFICATION</scope>
</reference>
<name>A0A915ENP0_9BILA</name>
<dbReference type="Proteomes" id="UP000887574">
    <property type="component" value="Unplaced"/>
</dbReference>
<feature type="region of interest" description="Disordered" evidence="4">
    <location>
        <begin position="219"/>
        <end position="238"/>
    </location>
</feature>
<organism evidence="7 8">
    <name type="scientific">Ditylenchus dipsaci</name>
    <dbReference type="NCBI Taxonomy" id="166011"/>
    <lineage>
        <taxon>Eukaryota</taxon>
        <taxon>Metazoa</taxon>
        <taxon>Ecdysozoa</taxon>
        <taxon>Nematoda</taxon>
        <taxon>Chromadorea</taxon>
        <taxon>Rhabditida</taxon>
        <taxon>Tylenchina</taxon>
        <taxon>Tylenchomorpha</taxon>
        <taxon>Sphaerularioidea</taxon>
        <taxon>Anguinidae</taxon>
        <taxon>Anguininae</taxon>
        <taxon>Ditylenchus</taxon>
    </lineage>
</organism>
<feature type="compositionally biased region" description="Low complexity" evidence="4">
    <location>
        <begin position="496"/>
        <end position="509"/>
    </location>
</feature>
<dbReference type="Pfam" id="PF11261">
    <property type="entry name" value="IRF-2BP1_2"/>
    <property type="match status" value="1"/>
</dbReference>
<feature type="compositionally biased region" description="Basic residues" evidence="4">
    <location>
        <begin position="350"/>
        <end position="365"/>
    </location>
</feature>
<keyword evidence="7" id="KW-1185">Reference proteome</keyword>
<dbReference type="GO" id="GO:0006357">
    <property type="term" value="P:regulation of transcription by RNA polymerase II"/>
    <property type="evidence" value="ECO:0007669"/>
    <property type="project" value="TreeGrafter"/>
</dbReference>
<accession>A0A915ENP0</accession>
<dbReference type="GO" id="GO:0003714">
    <property type="term" value="F:transcription corepressor activity"/>
    <property type="evidence" value="ECO:0007669"/>
    <property type="project" value="TreeGrafter"/>
</dbReference>
<feature type="region of interest" description="Disordered" evidence="4">
    <location>
        <begin position="18"/>
        <end position="50"/>
    </location>
</feature>
<dbReference type="GO" id="GO:0005634">
    <property type="term" value="C:nucleus"/>
    <property type="evidence" value="ECO:0007669"/>
    <property type="project" value="UniProtKB-SubCell"/>
</dbReference>
<dbReference type="FunFam" id="1.10.10.1580:FF:000001">
    <property type="entry name" value="interferon regulatory factor 2-binding protein 2"/>
    <property type="match status" value="1"/>
</dbReference>
<feature type="compositionally biased region" description="Low complexity" evidence="4">
    <location>
        <begin position="331"/>
        <end position="343"/>
    </location>
</feature>
<dbReference type="AlphaFoldDB" id="A0A915ENP0"/>
<dbReference type="Gene3D" id="1.10.10.1580">
    <property type="entry name" value="Interferon regulatory factor 2-binding protein"/>
    <property type="match status" value="1"/>
</dbReference>
<feature type="region of interest" description="Disordered" evidence="4">
    <location>
        <begin position="191"/>
        <end position="210"/>
    </location>
</feature>
<sequence>MQRISELAAMQHAISSHAAALAAHQHQNGGGNPGSNGSNSGTPSATNNGSAANLSQQLAAAAQQHYLQQQQQLHLQQRAQLPHSPPTGHLVNGGSNGAMAAAAAAAQANLLLKSKSNCFLCDLPRMPWAMCHDYAEAVCRGCVNYEGAEKIEAVIDSARRMKQAHATTMVLRMPPIVFPNLTLNNHLDVLTSSNSKHHPQANHSSLSQHQLAQISKEINNNGQTPTTPVSSGSTLLNNSSGPLNLAQLGQFSQLSEAFQAQQRMRAAVAGLDEYQMSQHLQQQLHRSLPYFTIQRVVRYTTNWHGLKREHGHDDESKPEVYNKVHRGDAQTTTSVSPTSTNSPEHQQSNHGHHVNGYHSSRRSHQHGQQTGVPVATSVATTTLSASAAVPTERIILCTNCNERMEDTHFVQCPSVNQHKFCFPCSREAIKKQWNSQEVYCPSGEKCPLTSGSMVCTPWTFMPHEIQTILHKDYDQFVKDRERNGIYPVGVVSANSTFSSTSSSSQQQQSNGMSPNNHQSRTVDSPVKNVGNSGALAPEGSNGSSSPTTTNAHSPQAPVLLSNAGCVGNSPSAVAGLPVAAKN</sequence>
<dbReference type="PANTHER" id="PTHR10816">
    <property type="entry name" value="MYELIN TRANSCRIPTION FACTOR 1-RELATED"/>
    <property type="match status" value="1"/>
</dbReference>
<feature type="domain" description="Interferon regulatory factor 2-binding protein 1/2-like C3HC4 zinc finger" evidence="6">
    <location>
        <begin position="396"/>
        <end position="469"/>
    </location>
</feature>
<evidence type="ECO:0000313" key="8">
    <source>
        <dbReference type="WBParaSite" id="jg8181"/>
    </source>
</evidence>
<dbReference type="WBParaSite" id="jg8181">
    <property type="protein sequence ID" value="jg8181"/>
    <property type="gene ID" value="jg8181"/>
</dbReference>
<keyword evidence="3" id="KW-0539">Nucleus</keyword>
<protein>
    <submittedName>
        <fullName evidence="8">Interferon regulatory factor 2-binding protein 1 &amp; 2 zinc finger domain-containing protein</fullName>
    </submittedName>
</protein>
<feature type="compositionally biased region" description="Low complexity" evidence="4">
    <location>
        <begin position="35"/>
        <end position="50"/>
    </location>
</feature>
<dbReference type="InterPro" id="IPR022750">
    <property type="entry name" value="IRF-2BP1_2-like_Znf"/>
</dbReference>
<feature type="region of interest" description="Disordered" evidence="4">
    <location>
        <begin position="307"/>
        <end position="373"/>
    </location>
</feature>
<dbReference type="PANTHER" id="PTHR10816:SF19">
    <property type="entry name" value="PROTEIN INTERACTING WITH TTK69 AND SIN3A, ISOFORM D"/>
    <property type="match status" value="1"/>
</dbReference>
<feature type="compositionally biased region" description="Low complexity" evidence="4">
    <location>
        <begin position="18"/>
        <end position="27"/>
    </location>
</feature>
<feature type="region of interest" description="Disordered" evidence="4">
    <location>
        <begin position="496"/>
        <end position="582"/>
    </location>
</feature>
<evidence type="ECO:0000256" key="1">
    <source>
        <dbReference type="ARBA" id="ARBA00004123"/>
    </source>
</evidence>
<evidence type="ECO:0000313" key="7">
    <source>
        <dbReference type="Proteomes" id="UP000887574"/>
    </source>
</evidence>
<feature type="region of interest" description="Disordered" evidence="4">
    <location>
        <begin position="63"/>
        <end position="94"/>
    </location>
</feature>
<feature type="compositionally biased region" description="Polar residues" evidence="4">
    <location>
        <begin position="510"/>
        <end position="522"/>
    </location>
</feature>
<dbReference type="SUPFAM" id="SSF57850">
    <property type="entry name" value="RING/U-box"/>
    <property type="match status" value="1"/>
</dbReference>
<feature type="compositionally biased region" description="Low complexity" evidence="4">
    <location>
        <begin position="539"/>
        <end position="550"/>
    </location>
</feature>